<dbReference type="Proteomes" id="UP001595724">
    <property type="component" value="Unassembled WGS sequence"/>
</dbReference>
<keyword evidence="2" id="KW-0862">Zinc</keyword>
<dbReference type="Gene3D" id="3.90.1280.10">
    <property type="entry name" value="HSP33 redox switch-like"/>
    <property type="match status" value="1"/>
</dbReference>
<protein>
    <submittedName>
        <fullName evidence="6">Hsp33 family molecular chaperone HslO</fullName>
    </submittedName>
</protein>
<dbReference type="Gene3D" id="1.10.287.480">
    <property type="entry name" value="helix hairpin bin"/>
    <property type="match status" value="1"/>
</dbReference>
<comment type="caution">
    <text evidence="6">The sequence shown here is derived from an EMBL/GenBank/DDBJ whole genome shotgun (WGS) entry which is preliminary data.</text>
</comment>
<organism evidence="6 7">
    <name type="scientific">Luteimonas notoginsengisoli</name>
    <dbReference type="NCBI Taxonomy" id="1578200"/>
    <lineage>
        <taxon>Bacteria</taxon>
        <taxon>Pseudomonadati</taxon>
        <taxon>Pseudomonadota</taxon>
        <taxon>Gammaproteobacteria</taxon>
        <taxon>Lysobacterales</taxon>
        <taxon>Lysobacteraceae</taxon>
        <taxon>Luteimonas</taxon>
    </lineage>
</organism>
<keyword evidence="7" id="KW-1185">Reference proteome</keyword>
<name>A0ABV7UQ04_9GAMM</name>
<keyword evidence="3" id="KW-1015">Disulfide bond</keyword>
<evidence type="ECO:0000256" key="1">
    <source>
        <dbReference type="ARBA" id="ARBA00022490"/>
    </source>
</evidence>
<gene>
    <name evidence="6" type="ORF">ACFOM9_01525</name>
</gene>
<evidence type="ECO:0000256" key="2">
    <source>
        <dbReference type="ARBA" id="ARBA00022833"/>
    </source>
</evidence>
<dbReference type="InterPro" id="IPR023212">
    <property type="entry name" value="Hsp33_helix_hairpin_bin_dom_sf"/>
</dbReference>
<reference evidence="7" key="1">
    <citation type="journal article" date="2019" name="Int. J. Syst. Evol. Microbiol.">
        <title>The Global Catalogue of Microorganisms (GCM) 10K type strain sequencing project: providing services to taxonomists for standard genome sequencing and annotation.</title>
        <authorList>
            <consortium name="The Broad Institute Genomics Platform"/>
            <consortium name="The Broad Institute Genome Sequencing Center for Infectious Disease"/>
            <person name="Wu L."/>
            <person name="Ma J."/>
        </authorList>
    </citation>
    <scope>NUCLEOTIDE SEQUENCE [LARGE SCALE GENOMIC DNA]</scope>
    <source>
        <strain evidence="7">KCTC 42211</strain>
    </source>
</reference>
<proteinExistence type="predicted"/>
<dbReference type="InterPro" id="IPR000397">
    <property type="entry name" value="Heat_shock_Hsp33"/>
</dbReference>
<keyword evidence="1" id="KW-0963">Cytoplasm</keyword>
<dbReference type="RefSeq" id="WP_386705496.1">
    <property type="nucleotide sequence ID" value="NZ_JBHRYF010000001.1"/>
</dbReference>
<sequence>MTHDSDRLTRFLLDRAGVRGVRVHLRDSWAQIRARGDYPLAVAELLGEATAAAALFTGHAKIDGRLSVQLRGQGRLRTLFAECTAAGTLRGIAQLAEGDDSPVSRDLRELGPGAMLAITIESRGAPGREPMRYQGVVALESDSLAAAFEQYFRQSEQLPTRLLLAADEHQAAGLMLQKLPGDEGDEDGWNRASVLFDTLQPGELLEWPADTLLARLFQEDAPRLLGDRPLRFACSCSRERVAAMLESLGPEEARAAVIDGAARIRCEFCGQDYQFSGDEVEALFHRPDDGIRTPGTLQ</sequence>
<dbReference type="InterPro" id="IPR016153">
    <property type="entry name" value="Heat_shock_Hsp33_N"/>
</dbReference>
<dbReference type="Gene3D" id="3.55.30.10">
    <property type="entry name" value="Hsp33 domain"/>
    <property type="match status" value="1"/>
</dbReference>
<keyword evidence="5" id="KW-0676">Redox-active center</keyword>
<dbReference type="SUPFAM" id="SSF64397">
    <property type="entry name" value="Hsp33 domain"/>
    <property type="match status" value="1"/>
</dbReference>
<accession>A0ABV7UQ04</accession>
<dbReference type="InterPro" id="IPR016154">
    <property type="entry name" value="Heat_shock_Hsp33_C"/>
</dbReference>
<dbReference type="Pfam" id="PF01430">
    <property type="entry name" value="HSP33"/>
    <property type="match status" value="1"/>
</dbReference>
<evidence type="ECO:0000313" key="6">
    <source>
        <dbReference type="EMBL" id="MFC3658756.1"/>
    </source>
</evidence>
<dbReference type="EMBL" id="JBHRYF010000001">
    <property type="protein sequence ID" value="MFC3658756.1"/>
    <property type="molecule type" value="Genomic_DNA"/>
</dbReference>
<evidence type="ECO:0000256" key="4">
    <source>
        <dbReference type="ARBA" id="ARBA00023186"/>
    </source>
</evidence>
<keyword evidence="4" id="KW-0143">Chaperone</keyword>
<dbReference type="PIRSF" id="PIRSF005261">
    <property type="entry name" value="Heat_shock_Hsp33"/>
    <property type="match status" value="1"/>
</dbReference>
<evidence type="ECO:0000313" key="7">
    <source>
        <dbReference type="Proteomes" id="UP001595724"/>
    </source>
</evidence>
<evidence type="ECO:0000256" key="3">
    <source>
        <dbReference type="ARBA" id="ARBA00023157"/>
    </source>
</evidence>
<dbReference type="PANTHER" id="PTHR30111:SF1">
    <property type="entry name" value="33 KDA CHAPERONIN"/>
    <property type="match status" value="1"/>
</dbReference>
<evidence type="ECO:0000256" key="5">
    <source>
        <dbReference type="ARBA" id="ARBA00023284"/>
    </source>
</evidence>
<dbReference type="CDD" id="cd00498">
    <property type="entry name" value="Hsp33"/>
    <property type="match status" value="1"/>
</dbReference>
<dbReference type="SUPFAM" id="SSF118352">
    <property type="entry name" value="HSP33 redox switch-like"/>
    <property type="match status" value="1"/>
</dbReference>
<dbReference type="PANTHER" id="PTHR30111">
    <property type="entry name" value="33 KDA CHAPERONIN"/>
    <property type="match status" value="1"/>
</dbReference>